<protein>
    <submittedName>
        <fullName evidence="1">Uncharacterized protein</fullName>
    </submittedName>
</protein>
<sequence length="72" mass="8120">MRCAEKGCSGILKRMPEIYFLSRVAFYGCGTCGMVIKYDVVGIDALENPQIDERTYDEYMKEFAERLPAGAV</sequence>
<accession>A0A1G2EZ49</accession>
<evidence type="ECO:0000313" key="1">
    <source>
        <dbReference type="EMBL" id="OGZ31069.1"/>
    </source>
</evidence>
<evidence type="ECO:0000313" key="2">
    <source>
        <dbReference type="Proteomes" id="UP000178428"/>
    </source>
</evidence>
<comment type="caution">
    <text evidence="1">The sequence shown here is derived from an EMBL/GenBank/DDBJ whole genome shotgun (WGS) entry which is preliminary data.</text>
</comment>
<dbReference type="AlphaFoldDB" id="A0A1G2EZ49"/>
<gene>
    <name evidence="1" type="ORF">A3J00_03195</name>
</gene>
<proteinExistence type="predicted"/>
<dbReference type="EMBL" id="MHMR01000009">
    <property type="protein sequence ID" value="OGZ31069.1"/>
    <property type="molecule type" value="Genomic_DNA"/>
</dbReference>
<dbReference type="STRING" id="1801725.A3J00_03195"/>
<name>A0A1G2EZ49_9BACT</name>
<organism evidence="1 2">
    <name type="scientific">Candidatus Niyogibacteria bacterium RIFCSPLOWO2_02_FULL_45_13</name>
    <dbReference type="NCBI Taxonomy" id="1801725"/>
    <lineage>
        <taxon>Bacteria</taxon>
        <taxon>Candidatus Niyogiibacteriota</taxon>
    </lineage>
</organism>
<reference evidence="1 2" key="1">
    <citation type="journal article" date="2016" name="Nat. Commun.">
        <title>Thousands of microbial genomes shed light on interconnected biogeochemical processes in an aquifer system.</title>
        <authorList>
            <person name="Anantharaman K."/>
            <person name="Brown C.T."/>
            <person name="Hug L.A."/>
            <person name="Sharon I."/>
            <person name="Castelle C.J."/>
            <person name="Probst A.J."/>
            <person name="Thomas B.C."/>
            <person name="Singh A."/>
            <person name="Wilkins M.J."/>
            <person name="Karaoz U."/>
            <person name="Brodie E.L."/>
            <person name="Williams K.H."/>
            <person name="Hubbard S.S."/>
            <person name="Banfield J.F."/>
        </authorList>
    </citation>
    <scope>NUCLEOTIDE SEQUENCE [LARGE SCALE GENOMIC DNA]</scope>
</reference>
<dbReference type="Proteomes" id="UP000178428">
    <property type="component" value="Unassembled WGS sequence"/>
</dbReference>